<gene>
    <name evidence="1" type="ORF">vBSenI1_107</name>
</gene>
<organism evidence="1 2">
    <name type="scientific">Salmonella phage vB_Sen_I1</name>
    <dbReference type="NCBI Taxonomy" id="2723910"/>
    <lineage>
        <taxon>Viruses</taxon>
        <taxon>Duplodnaviria</taxon>
        <taxon>Heunggongvirae</taxon>
        <taxon>Uroviricota</taxon>
        <taxon>Caudoviricetes</taxon>
        <taxon>Demerecviridae</taxon>
        <taxon>Markadamsvirinae</taxon>
        <taxon>Tequintavirus</taxon>
        <taxon>Tequintavirus tvI1</taxon>
    </lineage>
</organism>
<dbReference type="EMBL" id="MT233524">
    <property type="protein sequence ID" value="QJA17868.1"/>
    <property type="molecule type" value="Genomic_DNA"/>
</dbReference>
<proteinExistence type="predicted"/>
<evidence type="ECO:0000313" key="2">
    <source>
        <dbReference type="Proteomes" id="UP000516571"/>
    </source>
</evidence>
<dbReference type="Proteomes" id="UP000516571">
    <property type="component" value="Segment"/>
</dbReference>
<accession>A0A7L5CE90</accession>
<name>A0A7L5CE90_9CAUD</name>
<evidence type="ECO:0000313" key="1">
    <source>
        <dbReference type="EMBL" id="QJA17868.1"/>
    </source>
</evidence>
<keyword evidence="2" id="KW-1185">Reference proteome</keyword>
<sequence length="97" mass="11092">MLHFANKILLFLPLSQIFPNYLNSSPKSPQIRCSAPILRPHPSSLPNFSRSLPFPSNLYNHTPSHRSHKNFIGLAHLNPRKPVSDLHISHRIRTGRL</sequence>
<reference evidence="1 2" key="1">
    <citation type="submission" date="2020-03" db="EMBL/GenBank/DDBJ databases">
        <authorList>
            <person name="Grabski M.Z."/>
        </authorList>
    </citation>
    <scope>NUCLEOTIDE SEQUENCE [LARGE SCALE GENOMIC DNA]</scope>
    <source>
        <strain evidence="2">vB_Sen_I1</strain>
    </source>
</reference>
<protein>
    <submittedName>
        <fullName evidence="1">Uncharacterized protein</fullName>
    </submittedName>
</protein>